<evidence type="ECO:0000313" key="1">
    <source>
        <dbReference type="EMBL" id="SFO63987.1"/>
    </source>
</evidence>
<dbReference type="NCBIfam" id="NF038083">
    <property type="entry name" value="CU044_5270_fam"/>
    <property type="match status" value="1"/>
</dbReference>
<evidence type="ECO:0000313" key="2">
    <source>
        <dbReference type="Proteomes" id="UP000183413"/>
    </source>
</evidence>
<name>A0A1I5IU09_9ACTN</name>
<accession>A0A1I5IU09</accession>
<dbReference type="InterPro" id="IPR047789">
    <property type="entry name" value="CU044_5270-like"/>
</dbReference>
<keyword evidence="2" id="KW-1185">Reference proteome</keyword>
<sequence length="298" mass="31815">MNDLDILRDAWAEPGPPAEASRTAARTALLERASGGTRKRGRFRLGIRVAVVAAAVAVGVTVVQAGDEDGPVVRPVSNASQALERAALAAEARPFTPPRPDQWVYIESRTLTGPVGAPPENLRDTGVRRQWKRADGTKSARLEDGKLVVSATPPTTPPSDYASLAALPTDPAALLQWVYQRAGGRTAEGRYSAAYSMLCAILRDNLLPPKTEAAVYRAITRIPGVTAVLFLGLKMEGRSPERPVLGLGRVTEGRHRELLLDRNGYAYLGEGSAAIEGDALNLTVRVRSGVVDEAGQRP</sequence>
<dbReference type="Proteomes" id="UP000183413">
    <property type="component" value="Unassembled WGS sequence"/>
</dbReference>
<dbReference type="STRING" id="1993.SAMN04489713_10866"/>
<evidence type="ECO:0008006" key="3">
    <source>
        <dbReference type="Google" id="ProtNLM"/>
    </source>
</evidence>
<dbReference type="InParanoid" id="A0A1I5IU09"/>
<dbReference type="AlphaFoldDB" id="A0A1I5IU09"/>
<dbReference type="EMBL" id="FOVH01000008">
    <property type="protein sequence ID" value="SFO63987.1"/>
    <property type="molecule type" value="Genomic_DNA"/>
</dbReference>
<proteinExistence type="predicted"/>
<dbReference type="RefSeq" id="WP_075022112.1">
    <property type="nucleotide sequence ID" value="NZ_FOVH01000008.1"/>
</dbReference>
<organism evidence="1 2">
    <name type="scientific">Actinomadura madurae</name>
    <dbReference type="NCBI Taxonomy" id="1993"/>
    <lineage>
        <taxon>Bacteria</taxon>
        <taxon>Bacillati</taxon>
        <taxon>Actinomycetota</taxon>
        <taxon>Actinomycetes</taxon>
        <taxon>Streptosporangiales</taxon>
        <taxon>Thermomonosporaceae</taxon>
        <taxon>Actinomadura</taxon>
    </lineage>
</organism>
<protein>
    <recommendedName>
        <fullName evidence="3">CU044_5270 family protein</fullName>
    </recommendedName>
</protein>
<reference evidence="1 2" key="1">
    <citation type="submission" date="2016-10" db="EMBL/GenBank/DDBJ databases">
        <authorList>
            <person name="de Groot N.N."/>
        </authorList>
    </citation>
    <scope>NUCLEOTIDE SEQUENCE [LARGE SCALE GENOMIC DNA]</scope>
    <source>
        <strain evidence="1 2">DSM 43067</strain>
    </source>
</reference>
<gene>
    <name evidence="1" type="ORF">SAMN04489713_10866</name>
</gene>